<dbReference type="InterPro" id="IPR028098">
    <property type="entry name" value="Glyco_trans_4-like_N"/>
</dbReference>
<sequence>MNVLVISGEAIYPPDSGGKQVVFTSVKGLAQRGHDVTVMSAAAGRDSIPELESYCRWVPGRAEPENSYFGALKNLLSQKPYPIKKYSSDGNKKQLKKIINSDDIDIALIEGLHTTQYGTLLSDKYNIPVVYRSHNIETDILRDVMKSTDNLAKKIYLYIQTRKMKKYESETVPEFNKAIMISEEDQTRIHQMCPDVNSSVVPPGIDIDYFSRTTEKVDDNTIVFLGSLDWPPNVDGFRWFYSNIYPKIKEQIPNVSLLVVGKNPPESIQEISNQSVEITGFVEDIRPYVEAGSAFVAPIRMGSGVRIKVLNAMALGLPVVSTSLGAQGIECENGTNIQIADEPDGFASATVEMIRNPEKGKEIGEGGRKLVEEVYSIPRVAEKLEKEMIEVVENENRN</sequence>
<dbReference type="RefSeq" id="WP_121303360.1">
    <property type="nucleotide sequence ID" value="NZ_RBWW01000001.1"/>
</dbReference>
<accession>A0A495R7D6</accession>
<dbReference type="Proteomes" id="UP000268233">
    <property type="component" value="Unassembled WGS sequence"/>
</dbReference>
<dbReference type="Pfam" id="PF13439">
    <property type="entry name" value="Glyco_transf_4"/>
    <property type="match status" value="1"/>
</dbReference>
<evidence type="ECO:0000313" key="2">
    <source>
        <dbReference type="EMBL" id="RKS83223.1"/>
    </source>
</evidence>
<dbReference type="EMBL" id="RBWW01000001">
    <property type="protein sequence ID" value="RKS83223.1"/>
    <property type="molecule type" value="Genomic_DNA"/>
</dbReference>
<organism evidence="2 3">
    <name type="scientific">Haloarcula quadrata</name>
    <dbReference type="NCBI Taxonomy" id="182779"/>
    <lineage>
        <taxon>Archaea</taxon>
        <taxon>Methanobacteriati</taxon>
        <taxon>Methanobacteriota</taxon>
        <taxon>Stenosarchaea group</taxon>
        <taxon>Halobacteria</taxon>
        <taxon>Halobacteriales</taxon>
        <taxon>Haloarculaceae</taxon>
        <taxon>Haloarcula</taxon>
    </lineage>
</organism>
<dbReference type="AlphaFoldDB" id="A0A495R7D6"/>
<name>A0A495R7D6_9EURY</name>
<reference evidence="2 3" key="1">
    <citation type="submission" date="2018-10" db="EMBL/GenBank/DDBJ databases">
        <title>Genomic Encyclopedia of Archaeal and Bacterial Type Strains, Phase II (KMG-II): from individual species to whole genera.</title>
        <authorList>
            <person name="Goeker M."/>
        </authorList>
    </citation>
    <scope>NUCLEOTIDE SEQUENCE [LARGE SCALE GENOMIC DNA]</scope>
    <source>
        <strain evidence="2 3">DSM 11927</strain>
    </source>
</reference>
<dbReference type="CDD" id="cd03801">
    <property type="entry name" value="GT4_PimA-like"/>
    <property type="match status" value="1"/>
</dbReference>
<keyword evidence="3" id="KW-1185">Reference proteome</keyword>
<protein>
    <submittedName>
        <fullName evidence="2">Glycosyltransferase involved in cell wall biosynthesis</fullName>
    </submittedName>
</protein>
<dbReference type="Gene3D" id="3.40.50.2000">
    <property type="entry name" value="Glycogen Phosphorylase B"/>
    <property type="match status" value="2"/>
</dbReference>
<keyword evidence="2" id="KW-0808">Transferase</keyword>
<evidence type="ECO:0000313" key="3">
    <source>
        <dbReference type="Proteomes" id="UP000268233"/>
    </source>
</evidence>
<dbReference type="PANTHER" id="PTHR12526">
    <property type="entry name" value="GLYCOSYLTRANSFERASE"/>
    <property type="match status" value="1"/>
</dbReference>
<dbReference type="SUPFAM" id="SSF53756">
    <property type="entry name" value="UDP-Glycosyltransferase/glycogen phosphorylase"/>
    <property type="match status" value="1"/>
</dbReference>
<dbReference type="PANTHER" id="PTHR12526:SF600">
    <property type="entry name" value="GLYCOSYL TRANSFERASE GROUP 1"/>
    <property type="match status" value="1"/>
</dbReference>
<dbReference type="GO" id="GO:0016757">
    <property type="term" value="F:glycosyltransferase activity"/>
    <property type="evidence" value="ECO:0007669"/>
    <property type="project" value="TreeGrafter"/>
</dbReference>
<dbReference type="Pfam" id="PF13692">
    <property type="entry name" value="Glyco_trans_1_4"/>
    <property type="match status" value="1"/>
</dbReference>
<proteinExistence type="predicted"/>
<gene>
    <name evidence="2" type="ORF">BDK61_2559</name>
</gene>
<evidence type="ECO:0000259" key="1">
    <source>
        <dbReference type="Pfam" id="PF13439"/>
    </source>
</evidence>
<feature type="domain" description="Glycosyltransferase subfamily 4-like N-terminal" evidence="1">
    <location>
        <begin position="17"/>
        <end position="208"/>
    </location>
</feature>
<comment type="caution">
    <text evidence="2">The sequence shown here is derived from an EMBL/GenBank/DDBJ whole genome shotgun (WGS) entry which is preliminary data.</text>
</comment>